<comment type="caution">
    <text evidence="1">The sequence shown here is derived from an EMBL/GenBank/DDBJ whole genome shotgun (WGS) entry which is preliminary data.</text>
</comment>
<reference evidence="1 2" key="1">
    <citation type="submission" date="2022-01" db="EMBL/GenBank/DDBJ databases">
        <title>A high-quality chromosome-level genome assembly of rohu carp, Labeo rohita.</title>
        <authorList>
            <person name="Arick M.A. II"/>
            <person name="Hsu C.-Y."/>
            <person name="Magbanua Z."/>
            <person name="Pechanova O."/>
            <person name="Grover C."/>
            <person name="Miller E."/>
            <person name="Thrash A."/>
            <person name="Ezzel L."/>
            <person name="Alam S."/>
            <person name="Benzie J."/>
            <person name="Hamilton M."/>
            <person name="Karsi A."/>
            <person name="Lawrence M.L."/>
            <person name="Peterson D.G."/>
        </authorList>
    </citation>
    <scope>NUCLEOTIDE SEQUENCE [LARGE SCALE GENOMIC DNA]</scope>
    <source>
        <strain evidence="2">BAU-BD-2019</strain>
        <tissue evidence="1">Blood</tissue>
    </source>
</reference>
<keyword evidence="1" id="KW-0251">Elongation factor</keyword>
<accession>A0ABQ8M9C0</accession>
<keyword evidence="1" id="KW-0648">Protein biosynthesis</keyword>
<organism evidence="1 2">
    <name type="scientific">Labeo rohita</name>
    <name type="common">Indian major carp</name>
    <name type="synonym">Cyprinus rohita</name>
    <dbReference type="NCBI Taxonomy" id="84645"/>
    <lineage>
        <taxon>Eukaryota</taxon>
        <taxon>Metazoa</taxon>
        <taxon>Chordata</taxon>
        <taxon>Craniata</taxon>
        <taxon>Vertebrata</taxon>
        <taxon>Euteleostomi</taxon>
        <taxon>Actinopterygii</taxon>
        <taxon>Neopterygii</taxon>
        <taxon>Teleostei</taxon>
        <taxon>Ostariophysi</taxon>
        <taxon>Cypriniformes</taxon>
        <taxon>Cyprinidae</taxon>
        <taxon>Labeoninae</taxon>
        <taxon>Labeonini</taxon>
        <taxon>Labeo</taxon>
    </lineage>
</organism>
<keyword evidence="2" id="KW-1185">Reference proteome</keyword>
<gene>
    <name evidence="1" type="ORF">H4Q32_023373</name>
</gene>
<evidence type="ECO:0000313" key="1">
    <source>
        <dbReference type="EMBL" id="KAI2659146.1"/>
    </source>
</evidence>
<sequence length="231" mass="24960">MLPSGVTELRIALEPEPDCVRTVCLSCHEHTGRFSVCNAPGTRSTYLVCVASIHHPRFSQTVINSHPAFFSHIPPSSSVTLAPQPCLRWFLSVPQLILCLPYVEWICLRASSLQLHLGVRIPSPPPAFKSRTPPWSSLAPPWLLAHLSPPWPVIPLASPASLVLPAPPWSVINNPLPRGSTPLALSFHSIPLALSGSSFPPALPWSSVARSSSPPWSSGTRVSSWLSVCST</sequence>
<evidence type="ECO:0000313" key="2">
    <source>
        <dbReference type="Proteomes" id="UP000830375"/>
    </source>
</evidence>
<dbReference type="EMBL" id="JACTAM010000011">
    <property type="protein sequence ID" value="KAI2659146.1"/>
    <property type="molecule type" value="Genomic_DNA"/>
</dbReference>
<dbReference type="Proteomes" id="UP000830375">
    <property type="component" value="Unassembled WGS sequence"/>
</dbReference>
<name>A0ABQ8M9C0_LABRO</name>
<protein>
    <submittedName>
        <fullName evidence="1">Transcription elongation factor spt5</fullName>
    </submittedName>
</protein>
<dbReference type="GO" id="GO:0003746">
    <property type="term" value="F:translation elongation factor activity"/>
    <property type="evidence" value="ECO:0007669"/>
    <property type="project" value="UniProtKB-KW"/>
</dbReference>
<proteinExistence type="predicted"/>